<keyword evidence="2" id="KW-1133">Transmembrane helix</keyword>
<evidence type="ECO:0000256" key="2">
    <source>
        <dbReference type="SAM" id="Phobius"/>
    </source>
</evidence>
<proteinExistence type="predicted"/>
<dbReference type="Proteomes" id="UP000275078">
    <property type="component" value="Unassembled WGS sequence"/>
</dbReference>
<evidence type="ECO:0000313" key="3">
    <source>
        <dbReference type="EMBL" id="RPA85030.1"/>
    </source>
</evidence>
<feature type="coiled-coil region" evidence="1">
    <location>
        <begin position="57"/>
        <end position="130"/>
    </location>
</feature>
<organism evidence="3 4">
    <name type="scientific">Ascobolus immersus RN42</name>
    <dbReference type="NCBI Taxonomy" id="1160509"/>
    <lineage>
        <taxon>Eukaryota</taxon>
        <taxon>Fungi</taxon>
        <taxon>Dikarya</taxon>
        <taxon>Ascomycota</taxon>
        <taxon>Pezizomycotina</taxon>
        <taxon>Pezizomycetes</taxon>
        <taxon>Pezizales</taxon>
        <taxon>Ascobolaceae</taxon>
        <taxon>Ascobolus</taxon>
    </lineage>
</organism>
<sequence>MPVNKRGTRSSHANQRRQLKSTLRNLQRDGAARGDIVTAHTENSIKGAAWRELQEDIVLFEDEIQQQLDRVSELQQTRQGPTPEREEEINRRLQLADELLKERLDQEDRVDEFKAQRRLLISTCEQEEAELQPENGLDYTDDEYRFGLAYSFSLLIDWEGSGRLPPQEVSYLWHNAELAYDIHSEISVLANPYLVTCKVILVVIHLGLAIVIVLFFKFHRPPIILPAPSSQSTSLVNNKQESLTAYVTPGASDATLAQYVYEEIEIVEIFDETIVEDTAKTPIKSEINQVALKQETPKPETNQVSLKQEDPPQLPTPYDSIAARSHPISILRAAAILLEHDLRNTYGLHRKATVVLETVKNQRSRQGYRTAARRKTTTPEDLLNACNLISR</sequence>
<evidence type="ECO:0000313" key="4">
    <source>
        <dbReference type="Proteomes" id="UP000275078"/>
    </source>
</evidence>
<protein>
    <submittedName>
        <fullName evidence="3">Uncharacterized protein</fullName>
    </submittedName>
</protein>
<gene>
    <name evidence="3" type="ORF">BJ508DRAFT_303416</name>
</gene>
<keyword evidence="2" id="KW-0812">Transmembrane</keyword>
<dbReference type="AlphaFoldDB" id="A0A3N4ILM0"/>
<name>A0A3N4ILM0_ASCIM</name>
<reference evidence="3 4" key="1">
    <citation type="journal article" date="2018" name="Nat. Ecol. Evol.">
        <title>Pezizomycetes genomes reveal the molecular basis of ectomycorrhizal truffle lifestyle.</title>
        <authorList>
            <person name="Murat C."/>
            <person name="Payen T."/>
            <person name="Noel B."/>
            <person name="Kuo A."/>
            <person name="Morin E."/>
            <person name="Chen J."/>
            <person name="Kohler A."/>
            <person name="Krizsan K."/>
            <person name="Balestrini R."/>
            <person name="Da Silva C."/>
            <person name="Montanini B."/>
            <person name="Hainaut M."/>
            <person name="Levati E."/>
            <person name="Barry K.W."/>
            <person name="Belfiori B."/>
            <person name="Cichocki N."/>
            <person name="Clum A."/>
            <person name="Dockter R.B."/>
            <person name="Fauchery L."/>
            <person name="Guy J."/>
            <person name="Iotti M."/>
            <person name="Le Tacon F."/>
            <person name="Lindquist E.A."/>
            <person name="Lipzen A."/>
            <person name="Malagnac F."/>
            <person name="Mello A."/>
            <person name="Molinier V."/>
            <person name="Miyauchi S."/>
            <person name="Poulain J."/>
            <person name="Riccioni C."/>
            <person name="Rubini A."/>
            <person name="Sitrit Y."/>
            <person name="Splivallo R."/>
            <person name="Traeger S."/>
            <person name="Wang M."/>
            <person name="Zifcakova L."/>
            <person name="Wipf D."/>
            <person name="Zambonelli A."/>
            <person name="Paolocci F."/>
            <person name="Nowrousian M."/>
            <person name="Ottonello S."/>
            <person name="Baldrian P."/>
            <person name="Spatafora J.W."/>
            <person name="Henrissat B."/>
            <person name="Nagy L.G."/>
            <person name="Aury J.M."/>
            <person name="Wincker P."/>
            <person name="Grigoriev I.V."/>
            <person name="Bonfante P."/>
            <person name="Martin F.M."/>
        </authorList>
    </citation>
    <scope>NUCLEOTIDE SEQUENCE [LARGE SCALE GENOMIC DNA]</scope>
    <source>
        <strain evidence="3 4">RN42</strain>
    </source>
</reference>
<keyword evidence="4" id="KW-1185">Reference proteome</keyword>
<evidence type="ECO:0000256" key="1">
    <source>
        <dbReference type="SAM" id="Coils"/>
    </source>
</evidence>
<dbReference type="EMBL" id="ML119656">
    <property type="protein sequence ID" value="RPA85030.1"/>
    <property type="molecule type" value="Genomic_DNA"/>
</dbReference>
<keyword evidence="1" id="KW-0175">Coiled coil</keyword>
<feature type="transmembrane region" description="Helical" evidence="2">
    <location>
        <begin position="193"/>
        <end position="216"/>
    </location>
</feature>
<keyword evidence="2" id="KW-0472">Membrane</keyword>
<accession>A0A3N4ILM0</accession>